<evidence type="ECO:0000313" key="2">
    <source>
        <dbReference type="EMBL" id="MFC0684333.1"/>
    </source>
</evidence>
<gene>
    <name evidence="2" type="ORF">ACFFF8_06980</name>
</gene>
<dbReference type="RefSeq" id="WP_267219609.1">
    <property type="nucleotide sequence ID" value="NZ_JAPCWC010000004.1"/>
</dbReference>
<protein>
    <submittedName>
        <fullName evidence="2">Uncharacterized protein</fullName>
    </submittedName>
</protein>
<name>A0ABV6S517_9SPHN</name>
<feature type="signal peptide" evidence="1">
    <location>
        <begin position="1"/>
        <end position="17"/>
    </location>
</feature>
<accession>A0ABV6S517</accession>
<keyword evidence="1" id="KW-0732">Signal</keyword>
<feature type="chain" id="PRO_5046752079" evidence="1">
    <location>
        <begin position="18"/>
        <end position="314"/>
    </location>
</feature>
<evidence type="ECO:0000256" key="1">
    <source>
        <dbReference type="SAM" id="SignalP"/>
    </source>
</evidence>
<dbReference type="Proteomes" id="UP001589858">
    <property type="component" value="Unassembled WGS sequence"/>
</dbReference>
<reference evidence="2 3" key="1">
    <citation type="submission" date="2024-09" db="EMBL/GenBank/DDBJ databases">
        <authorList>
            <person name="Sun Q."/>
            <person name="Mori K."/>
        </authorList>
    </citation>
    <scope>NUCLEOTIDE SEQUENCE [LARGE SCALE GENOMIC DNA]</scope>
    <source>
        <strain evidence="2 3">CICC 11035S</strain>
    </source>
</reference>
<evidence type="ECO:0000313" key="3">
    <source>
        <dbReference type="Proteomes" id="UP001589858"/>
    </source>
</evidence>
<keyword evidence="3" id="KW-1185">Reference proteome</keyword>
<dbReference type="EMBL" id="JBHLTM010000027">
    <property type="protein sequence ID" value="MFC0684333.1"/>
    <property type="molecule type" value="Genomic_DNA"/>
</dbReference>
<proteinExistence type="predicted"/>
<sequence length="314" mass="35046">MVQPLAFVIAAAASVLAPDLSDTMAGTWDMKAGDTTIFRLQISENAKETTAAWERPEHFETDGENFSSIRGPLVRRPASSVRVDKGDIELRFDDPAPHSRPDVFRLHRVDATHLRVTYENFEPFDFVRSAPGTETIGPWDQGRTYVRLIARSTSAEMTAIFEADQNDRKAEKIDWSQVSAADERRRTRTQELLDSDALQSGEDFYHAAFVFQHGDLADDILKAHVLATIAVARGKPAAVWIASATLDRYLHRIGKPQVLGTQYKLSQGEPVTQEPYNKTLVSDSVRKALHVPGLAEQEQQRLRLQARNGGAKQP</sequence>
<organism evidence="2 3">
    <name type="scientific">Novosphingobium clariflavum</name>
    <dbReference type="NCBI Taxonomy" id="2029884"/>
    <lineage>
        <taxon>Bacteria</taxon>
        <taxon>Pseudomonadati</taxon>
        <taxon>Pseudomonadota</taxon>
        <taxon>Alphaproteobacteria</taxon>
        <taxon>Sphingomonadales</taxon>
        <taxon>Sphingomonadaceae</taxon>
        <taxon>Novosphingobium</taxon>
    </lineage>
</organism>
<comment type="caution">
    <text evidence="2">The sequence shown here is derived from an EMBL/GenBank/DDBJ whole genome shotgun (WGS) entry which is preliminary data.</text>
</comment>